<dbReference type="EMBL" id="JBGBPQ010000016">
    <property type="protein sequence ID" value="KAL1508335.1"/>
    <property type="molecule type" value="Genomic_DNA"/>
</dbReference>
<keyword evidence="3" id="KW-1185">Reference proteome</keyword>
<sequence>MDAPRAAAPRPPPQDLQPLSPPAPAQFVQHVHQQLFFSAVPTAVARPVLPAEDLWSLDGLRAHASASVRPAAAPAKWHHGKSSLARERNLLLPAASPLFSPPPASPYSDERRLTEGLSVGESSVTTVVPAVYGNCPPQSAPSREVTSSHSGTIAGVPTDVSPAVSGLVADVLAYAAFQNRAAVVAMGAADVPSPVATVCAPPQLSSLVRDVLAYAASQRTATTGAGWASESAPAPAAPRPSSLVSDVLAHARAEADKAAAAEFAAARAAYAEGVARVRLLERAGSLPHPIPSSRSPGWYDFASAQGAESEYSRPPVDVYAGRLEVPGGGCERPFVGRERSPSWPPHVSFPS</sequence>
<comment type="caution">
    <text evidence="2">The sequence shown here is derived from an EMBL/GenBank/DDBJ whole genome shotgun (WGS) entry which is preliminary data.</text>
</comment>
<accession>A0AB34IWW4</accession>
<organism evidence="2 3">
    <name type="scientific">Prymnesium parvum</name>
    <name type="common">Toxic golden alga</name>
    <dbReference type="NCBI Taxonomy" id="97485"/>
    <lineage>
        <taxon>Eukaryota</taxon>
        <taxon>Haptista</taxon>
        <taxon>Haptophyta</taxon>
        <taxon>Prymnesiophyceae</taxon>
        <taxon>Prymnesiales</taxon>
        <taxon>Prymnesiaceae</taxon>
        <taxon>Prymnesium</taxon>
    </lineage>
</organism>
<evidence type="ECO:0000313" key="2">
    <source>
        <dbReference type="EMBL" id="KAL1508335.1"/>
    </source>
</evidence>
<feature type="region of interest" description="Disordered" evidence="1">
    <location>
        <begin position="1"/>
        <end position="25"/>
    </location>
</feature>
<reference evidence="2 3" key="1">
    <citation type="journal article" date="2024" name="Science">
        <title>Giant polyketide synthase enzymes in the biosynthesis of giant marine polyether toxins.</title>
        <authorList>
            <person name="Fallon T.R."/>
            <person name="Shende V.V."/>
            <person name="Wierzbicki I.H."/>
            <person name="Pendleton A.L."/>
            <person name="Watervoot N.F."/>
            <person name="Auber R.P."/>
            <person name="Gonzalez D.J."/>
            <person name="Wisecaver J.H."/>
            <person name="Moore B.S."/>
        </authorList>
    </citation>
    <scope>NUCLEOTIDE SEQUENCE [LARGE SCALE GENOMIC DNA]</scope>
    <source>
        <strain evidence="2 3">12B1</strain>
    </source>
</reference>
<evidence type="ECO:0000313" key="3">
    <source>
        <dbReference type="Proteomes" id="UP001515480"/>
    </source>
</evidence>
<name>A0AB34IWW4_PRYPA</name>
<dbReference type="AlphaFoldDB" id="A0AB34IWW4"/>
<dbReference type="Proteomes" id="UP001515480">
    <property type="component" value="Unassembled WGS sequence"/>
</dbReference>
<feature type="compositionally biased region" description="Pro residues" evidence="1">
    <location>
        <begin position="9"/>
        <end position="24"/>
    </location>
</feature>
<evidence type="ECO:0000256" key="1">
    <source>
        <dbReference type="SAM" id="MobiDB-lite"/>
    </source>
</evidence>
<proteinExistence type="predicted"/>
<protein>
    <submittedName>
        <fullName evidence="2">Uncharacterized protein</fullName>
    </submittedName>
</protein>
<gene>
    <name evidence="2" type="ORF">AB1Y20_004445</name>
</gene>
<feature type="region of interest" description="Disordered" evidence="1">
    <location>
        <begin position="330"/>
        <end position="351"/>
    </location>
</feature>